<reference evidence="13" key="2">
    <citation type="submission" date="2021-03" db="UniProtKB">
        <authorList>
            <consortium name="EnsemblPlants"/>
        </authorList>
    </citation>
    <scope>IDENTIFICATION</scope>
</reference>
<evidence type="ECO:0000256" key="8">
    <source>
        <dbReference type="ARBA" id="ARBA00023136"/>
    </source>
</evidence>
<keyword evidence="3 11" id="KW-0808">Transferase</keyword>
<dbReference type="RefSeq" id="XP_021739187.1">
    <property type="nucleotide sequence ID" value="XM_021883495.1"/>
</dbReference>
<evidence type="ECO:0000256" key="12">
    <source>
        <dbReference type="SAM" id="MobiDB-lite"/>
    </source>
</evidence>
<dbReference type="GO" id="GO:0071555">
    <property type="term" value="P:cell wall organization"/>
    <property type="evidence" value="ECO:0007669"/>
    <property type="project" value="UniProtKB-KW"/>
</dbReference>
<dbReference type="EnsemblPlants" id="AUR62009304-RA">
    <property type="protein sequence ID" value="AUR62009304-RA:cds"/>
    <property type="gene ID" value="AUR62009304"/>
</dbReference>
<evidence type="ECO:0000256" key="9">
    <source>
        <dbReference type="ARBA" id="ARBA00023180"/>
    </source>
</evidence>
<dbReference type="GO" id="GO:0009834">
    <property type="term" value="P:plant-type secondary cell wall biogenesis"/>
    <property type="evidence" value="ECO:0007669"/>
    <property type="project" value="TreeGrafter"/>
</dbReference>
<evidence type="ECO:0000256" key="2">
    <source>
        <dbReference type="ARBA" id="ARBA00007706"/>
    </source>
</evidence>
<evidence type="ECO:0000256" key="6">
    <source>
        <dbReference type="ARBA" id="ARBA00022989"/>
    </source>
</evidence>
<accession>A0A803LBR5</accession>
<dbReference type="CDD" id="cd00218">
    <property type="entry name" value="GlcAT-I"/>
    <property type="match status" value="1"/>
</dbReference>
<dbReference type="RefSeq" id="XP_021739188.1">
    <property type="nucleotide sequence ID" value="XM_021883496.1"/>
</dbReference>
<evidence type="ECO:0000256" key="3">
    <source>
        <dbReference type="ARBA" id="ARBA00022679"/>
    </source>
</evidence>
<dbReference type="Proteomes" id="UP000596660">
    <property type="component" value="Unplaced"/>
</dbReference>
<evidence type="ECO:0000313" key="14">
    <source>
        <dbReference type="Proteomes" id="UP000596660"/>
    </source>
</evidence>
<dbReference type="KEGG" id="cqi:110705598"/>
<evidence type="ECO:0000256" key="7">
    <source>
        <dbReference type="ARBA" id="ARBA00023034"/>
    </source>
</evidence>
<sequence>MASIRRTLSPVPRPGSRSNGEACSVASPLSKSSSAEKNPLQPSGLSYSSFNSLEYALYRVHNFVLGLFSHRSSRSLDRSKSKGHVWKRAILHFSVFFLFGVFIGLTPFGTSNFPGRIMPQHQTLFFDMIPSAVRYHSVSARNVSSIDETQLENHTSIAGTQDIENATLQEQHQESKVQMERMASETLTVKSDIENPPLEARKLLIVVTPTYPRPFQAYYLNRLAQTLKLVPPPLVWIVIEMNSQSAETTQILRKTGLMYRHLVCNKNITDVRDRYVHQRNVALAHIETHRLDGIVYFADDVNVYSLDLFAELRQIRRFGTWKLAKLSVIRGATFHDGPVCNGSQIIGWKTDEMTRRFHVDNSGFAFNSTILWDPKRWHRPILEPIRQLDTVEEKFQVSTFVEQVVEDESQMEGLLGNCSSIMVWRLPLESSSSSYPHQWVISRNVEKQLTSK</sequence>
<keyword evidence="7 11" id="KW-0333">Golgi apparatus</keyword>
<dbReference type="SMR" id="A0A803LBR5"/>
<keyword evidence="14" id="KW-1185">Reference proteome</keyword>
<comment type="subcellular location">
    <subcellularLocation>
        <location evidence="1 11">Golgi apparatus membrane</location>
        <topology evidence="1 11">Single-pass type II membrane protein</topology>
    </subcellularLocation>
</comment>
<dbReference type="PANTHER" id="PTHR10896:SF20">
    <property type="entry name" value="BETA-1,4-XYLOSYLTRANSFERASE IRX9L-RELATED"/>
    <property type="match status" value="1"/>
</dbReference>
<evidence type="ECO:0000256" key="4">
    <source>
        <dbReference type="ARBA" id="ARBA00022692"/>
    </source>
</evidence>
<dbReference type="EC" id="2.4.-.-" evidence="11"/>
<comment type="similarity">
    <text evidence="2 11">Belongs to the glycosyltransferase 43 family.</text>
</comment>
<dbReference type="PANTHER" id="PTHR10896">
    <property type="entry name" value="GALACTOSYLGALACTOSYLXYLOSYLPROTEIN 3-BETA-GLUCURONOSYLTRANSFERASE BETA-1,3-GLUCURONYLTRANSFERASE"/>
    <property type="match status" value="1"/>
</dbReference>
<evidence type="ECO:0000256" key="10">
    <source>
        <dbReference type="ARBA" id="ARBA00023316"/>
    </source>
</evidence>
<keyword evidence="5 11" id="KW-0735">Signal-anchor</keyword>
<dbReference type="Gene3D" id="3.90.550.10">
    <property type="entry name" value="Spore Coat Polysaccharide Biosynthesis Protein SpsA, Chain A"/>
    <property type="match status" value="1"/>
</dbReference>
<proteinExistence type="inferred from homology"/>
<name>A0A803LBR5_CHEQI</name>
<dbReference type="OMA" id="FIGFTPP"/>
<dbReference type="OrthoDB" id="675023at2759"/>
<keyword evidence="6 11" id="KW-1133">Transmembrane helix</keyword>
<evidence type="ECO:0000256" key="1">
    <source>
        <dbReference type="ARBA" id="ARBA00004323"/>
    </source>
</evidence>
<keyword evidence="4 11" id="KW-0812">Transmembrane</keyword>
<comment type="function">
    <text evidence="11">Involved in the synthesis of glucuronoxylan hemicellulose in secondary cell walls.</text>
</comment>
<dbReference type="InterPro" id="IPR029044">
    <property type="entry name" value="Nucleotide-diphossugar_trans"/>
</dbReference>
<dbReference type="GO" id="GO:0010417">
    <property type="term" value="P:glucuronoxylan biosynthetic process"/>
    <property type="evidence" value="ECO:0007669"/>
    <property type="project" value="TreeGrafter"/>
</dbReference>
<feature type="region of interest" description="Disordered" evidence="12">
    <location>
        <begin position="1"/>
        <end position="40"/>
    </location>
</feature>
<dbReference type="AlphaFoldDB" id="A0A803LBR5"/>
<evidence type="ECO:0000313" key="13">
    <source>
        <dbReference type="EnsemblPlants" id="AUR62009304-RA:cds"/>
    </source>
</evidence>
<dbReference type="GO" id="GO:0042285">
    <property type="term" value="F:xylosyltransferase activity"/>
    <property type="evidence" value="ECO:0007669"/>
    <property type="project" value="TreeGrafter"/>
</dbReference>
<feature type="compositionally biased region" description="Low complexity" evidence="12">
    <location>
        <begin position="22"/>
        <end position="35"/>
    </location>
</feature>
<dbReference type="Pfam" id="PF03360">
    <property type="entry name" value="Glyco_transf_43"/>
    <property type="match status" value="1"/>
</dbReference>
<keyword evidence="10 11" id="KW-0961">Cell wall biogenesis/degradation</keyword>
<dbReference type="GO" id="GO:0000139">
    <property type="term" value="C:Golgi membrane"/>
    <property type="evidence" value="ECO:0007669"/>
    <property type="project" value="UniProtKB-SubCell"/>
</dbReference>
<reference evidence="13" key="1">
    <citation type="journal article" date="2017" name="Nature">
        <title>The genome of Chenopodium quinoa.</title>
        <authorList>
            <person name="Jarvis D.E."/>
            <person name="Ho Y.S."/>
            <person name="Lightfoot D.J."/>
            <person name="Schmoeckel S.M."/>
            <person name="Li B."/>
            <person name="Borm T.J.A."/>
            <person name="Ohyanagi H."/>
            <person name="Mineta K."/>
            <person name="Michell C.T."/>
            <person name="Saber N."/>
            <person name="Kharbatia N.M."/>
            <person name="Rupper R.R."/>
            <person name="Sharp A.R."/>
            <person name="Dally N."/>
            <person name="Boughton B.A."/>
            <person name="Woo Y.H."/>
            <person name="Gao G."/>
            <person name="Schijlen E.G.W.M."/>
            <person name="Guo X."/>
            <person name="Momin A.A."/>
            <person name="Negrao S."/>
            <person name="Al-Babili S."/>
            <person name="Gehring C."/>
            <person name="Roessner U."/>
            <person name="Jung C."/>
            <person name="Murphy K."/>
            <person name="Arold S.T."/>
            <person name="Gojobori T."/>
            <person name="van der Linden C.G."/>
            <person name="van Loo E.N."/>
            <person name="Jellen E.N."/>
            <person name="Maughan P.J."/>
            <person name="Tester M."/>
        </authorList>
    </citation>
    <scope>NUCLEOTIDE SEQUENCE [LARGE SCALE GENOMIC DNA]</scope>
    <source>
        <strain evidence="13">cv. PI 614886</strain>
    </source>
</reference>
<keyword evidence="8 11" id="KW-0472">Membrane</keyword>
<organism evidence="13 14">
    <name type="scientific">Chenopodium quinoa</name>
    <name type="common">Quinoa</name>
    <dbReference type="NCBI Taxonomy" id="63459"/>
    <lineage>
        <taxon>Eukaryota</taxon>
        <taxon>Viridiplantae</taxon>
        <taxon>Streptophyta</taxon>
        <taxon>Embryophyta</taxon>
        <taxon>Tracheophyta</taxon>
        <taxon>Spermatophyta</taxon>
        <taxon>Magnoliopsida</taxon>
        <taxon>eudicotyledons</taxon>
        <taxon>Gunneridae</taxon>
        <taxon>Pentapetalae</taxon>
        <taxon>Caryophyllales</taxon>
        <taxon>Chenopodiaceae</taxon>
        <taxon>Chenopodioideae</taxon>
        <taxon>Atripliceae</taxon>
        <taxon>Chenopodium</taxon>
    </lineage>
</organism>
<protein>
    <recommendedName>
        <fullName evidence="11">Glycosyltransferases</fullName>
        <ecNumber evidence="11">2.4.-.-</ecNumber>
    </recommendedName>
</protein>
<dbReference type="SUPFAM" id="SSF53448">
    <property type="entry name" value="Nucleotide-diphospho-sugar transferases"/>
    <property type="match status" value="1"/>
</dbReference>
<feature type="transmembrane region" description="Helical" evidence="11">
    <location>
        <begin position="89"/>
        <end position="109"/>
    </location>
</feature>
<keyword evidence="9" id="KW-0325">Glycoprotein</keyword>
<evidence type="ECO:0000256" key="5">
    <source>
        <dbReference type="ARBA" id="ARBA00022968"/>
    </source>
</evidence>
<gene>
    <name evidence="13" type="primary">LOC110705598</name>
</gene>
<dbReference type="GO" id="GO:0015018">
    <property type="term" value="F:galactosylgalactosylxylosylprotein 3-beta-glucuronosyltransferase activity"/>
    <property type="evidence" value="ECO:0007669"/>
    <property type="project" value="InterPro"/>
</dbReference>
<dbReference type="GeneID" id="110705598"/>
<dbReference type="InterPro" id="IPR005027">
    <property type="entry name" value="Glyco_trans_43"/>
</dbReference>
<dbReference type="Gramene" id="AUR62009304-RA">
    <property type="protein sequence ID" value="AUR62009304-RA:cds"/>
    <property type="gene ID" value="AUR62009304"/>
</dbReference>
<evidence type="ECO:0000256" key="11">
    <source>
        <dbReference type="RuleBase" id="RU363127"/>
    </source>
</evidence>